<keyword evidence="3" id="KW-1185">Reference proteome</keyword>
<name>A0AAP0EZY7_9MAGN</name>
<reference evidence="2 3" key="1">
    <citation type="submission" date="2024-01" db="EMBL/GenBank/DDBJ databases">
        <title>Genome assemblies of Stephania.</title>
        <authorList>
            <person name="Yang L."/>
        </authorList>
    </citation>
    <scope>NUCLEOTIDE SEQUENCE [LARGE SCALE GENOMIC DNA]</scope>
    <source>
        <strain evidence="2">JXDWG</strain>
        <tissue evidence="2">Leaf</tissue>
    </source>
</reference>
<gene>
    <name evidence="2" type="ORF">Scep_024775</name>
</gene>
<dbReference type="Proteomes" id="UP001419268">
    <property type="component" value="Unassembled WGS sequence"/>
</dbReference>
<evidence type="ECO:0000313" key="2">
    <source>
        <dbReference type="EMBL" id="KAK9101345.1"/>
    </source>
</evidence>
<evidence type="ECO:0000256" key="1">
    <source>
        <dbReference type="SAM" id="MobiDB-lite"/>
    </source>
</evidence>
<evidence type="ECO:0000313" key="3">
    <source>
        <dbReference type="Proteomes" id="UP001419268"/>
    </source>
</evidence>
<organism evidence="2 3">
    <name type="scientific">Stephania cephalantha</name>
    <dbReference type="NCBI Taxonomy" id="152367"/>
    <lineage>
        <taxon>Eukaryota</taxon>
        <taxon>Viridiplantae</taxon>
        <taxon>Streptophyta</taxon>
        <taxon>Embryophyta</taxon>
        <taxon>Tracheophyta</taxon>
        <taxon>Spermatophyta</taxon>
        <taxon>Magnoliopsida</taxon>
        <taxon>Ranunculales</taxon>
        <taxon>Menispermaceae</taxon>
        <taxon>Menispermoideae</taxon>
        <taxon>Cissampelideae</taxon>
        <taxon>Stephania</taxon>
    </lineage>
</organism>
<feature type="compositionally biased region" description="Basic residues" evidence="1">
    <location>
        <begin position="39"/>
        <end position="57"/>
    </location>
</feature>
<dbReference type="AlphaFoldDB" id="A0AAP0EZY7"/>
<comment type="caution">
    <text evidence="2">The sequence shown here is derived from an EMBL/GenBank/DDBJ whole genome shotgun (WGS) entry which is preliminary data.</text>
</comment>
<feature type="region of interest" description="Disordered" evidence="1">
    <location>
        <begin position="1"/>
        <end position="105"/>
    </location>
</feature>
<accession>A0AAP0EZY7</accession>
<feature type="compositionally biased region" description="Basic and acidic residues" evidence="1">
    <location>
        <begin position="64"/>
        <end position="87"/>
    </location>
</feature>
<dbReference type="EMBL" id="JBBNAG010000010">
    <property type="protein sequence ID" value="KAK9101345.1"/>
    <property type="molecule type" value="Genomic_DNA"/>
</dbReference>
<sequence length="138" mass="14897">MARAPAGRGTRRGSRRNGERKAGCGTSAPARSAVIARKQASRSRHARGGYNAWRRRPGIGSCARAREGRRLRDAGEQLRRRGDDGAGKGRIGGYGARARATRRNAARQLEGAAAAARREWLVGGGSRPARRRREAATR</sequence>
<protein>
    <submittedName>
        <fullName evidence="2">Uncharacterized protein</fullName>
    </submittedName>
</protein>
<proteinExistence type="predicted"/>